<evidence type="ECO:0000313" key="2">
    <source>
        <dbReference type="EMBL" id="GAA5150339.1"/>
    </source>
</evidence>
<name>A0ABP9PQ25_9BACT</name>
<accession>A0ABP9PQ25</accession>
<organism evidence="2 3">
    <name type="scientific">Prosthecobacter algae</name>
    <dbReference type="NCBI Taxonomy" id="1144682"/>
    <lineage>
        <taxon>Bacteria</taxon>
        <taxon>Pseudomonadati</taxon>
        <taxon>Verrucomicrobiota</taxon>
        <taxon>Verrucomicrobiia</taxon>
        <taxon>Verrucomicrobiales</taxon>
        <taxon>Verrucomicrobiaceae</taxon>
        <taxon>Prosthecobacter</taxon>
    </lineage>
</organism>
<proteinExistence type="predicted"/>
<sequence length="92" mass="9863">MRSIPFQSFADLIPELPHAPQGAGLAKSRPLNLPPPFRLDARSGTAVAKRPGLRQSPGALEKLTYPGLPKGLPSAEFRTRHSGPSSRREPGT</sequence>
<evidence type="ECO:0000313" key="3">
    <source>
        <dbReference type="Proteomes" id="UP001499852"/>
    </source>
</evidence>
<reference evidence="3" key="1">
    <citation type="journal article" date="2019" name="Int. J. Syst. Evol. Microbiol.">
        <title>The Global Catalogue of Microorganisms (GCM) 10K type strain sequencing project: providing services to taxonomists for standard genome sequencing and annotation.</title>
        <authorList>
            <consortium name="The Broad Institute Genomics Platform"/>
            <consortium name="The Broad Institute Genome Sequencing Center for Infectious Disease"/>
            <person name="Wu L."/>
            <person name="Ma J."/>
        </authorList>
    </citation>
    <scope>NUCLEOTIDE SEQUENCE [LARGE SCALE GENOMIC DNA]</scope>
    <source>
        <strain evidence="3">JCM 18053</strain>
    </source>
</reference>
<feature type="region of interest" description="Disordered" evidence="1">
    <location>
        <begin position="16"/>
        <end position="92"/>
    </location>
</feature>
<keyword evidence="3" id="KW-1185">Reference proteome</keyword>
<protein>
    <submittedName>
        <fullName evidence="2">Uncharacterized protein</fullName>
    </submittedName>
</protein>
<dbReference type="Proteomes" id="UP001499852">
    <property type="component" value="Unassembled WGS sequence"/>
</dbReference>
<evidence type="ECO:0000256" key="1">
    <source>
        <dbReference type="SAM" id="MobiDB-lite"/>
    </source>
</evidence>
<dbReference type="EMBL" id="BAABIA010000023">
    <property type="protein sequence ID" value="GAA5150339.1"/>
    <property type="molecule type" value="Genomic_DNA"/>
</dbReference>
<gene>
    <name evidence="2" type="ORF">GCM10023213_49050</name>
</gene>
<comment type="caution">
    <text evidence="2">The sequence shown here is derived from an EMBL/GenBank/DDBJ whole genome shotgun (WGS) entry which is preliminary data.</text>
</comment>